<feature type="region of interest" description="Disordered" evidence="1">
    <location>
        <begin position="1"/>
        <end position="31"/>
    </location>
</feature>
<feature type="transmembrane region" description="Helical" evidence="2">
    <location>
        <begin position="238"/>
        <end position="258"/>
    </location>
</feature>
<keyword evidence="2" id="KW-1133">Transmembrane helix</keyword>
<accession>A0AAD9QFI2</accession>
<reference evidence="3" key="2">
    <citation type="journal article" date="2023" name="Science">
        <title>Genomic signatures of disease resistance in endangered staghorn corals.</title>
        <authorList>
            <person name="Vollmer S.V."/>
            <person name="Selwyn J.D."/>
            <person name="Despard B.A."/>
            <person name="Roesel C.L."/>
        </authorList>
    </citation>
    <scope>NUCLEOTIDE SEQUENCE</scope>
    <source>
        <strain evidence="3">K2</strain>
    </source>
</reference>
<feature type="compositionally biased region" description="Polar residues" evidence="1">
    <location>
        <begin position="21"/>
        <end position="31"/>
    </location>
</feature>
<keyword evidence="2" id="KW-0812">Transmembrane</keyword>
<dbReference type="EMBL" id="JARQWQ010000037">
    <property type="protein sequence ID" value="KAK2560214.1"/>
    <property type="molecule type" value="Genomic_DNA"/>
</dbReference>
<sequence length="291" mass="32527">MADNIVENDNSHEENPPTAMGKSQNTESASSQYGSTNYFLQQNTALSQSQEPWTVLWYWLSAQYYQQYCYQLYSYAHYWQTVASQAVYQGALQPQSSYSQPGLNNQGSEAARIGQHPQRNENNEQINHGVGLLQGMAAPWLFPGQQTVTTACEVYIAPISKRVYAELLDFVFLYLTKVFFLMGGLGGSVGGATPGKYLMGLSAIASDSVTTILTDAEGKKVRIMPGGNLGFWRSFTRALVKNCSMTFLFPVFLTVLFFQHNRTIYDVISNSTIVVNSSTRPRPQANQHRQF</sequence>
<keyword evidence="4" id="KW-1185">Reference proteome</keyword>
<evidence type="ECO:0000313" key="4">
    <source>
        <dbReference type="Proteomes" id="UP001249851"/>
    </source>
</evidence>
<proteinExistence type="predicted"/>
<comment type="caution">
    <text evidence="3">The sequence shown here is derived from an EMBL/GenBank/DDBJ whole genome shotgun (WGS) entry which is preliminary data.</text>
</comment>
<dbReference type="Proteomes" id="UP001249851">
    <property type="component" value="Unassembled WGS sequence"/>
</dbReference>
<feature type="region of interest" description="Disordered" evidence="1">
    <location>
        <begin position="98"/>
        <end position="121"/>
    </location>
</feature>
<reference evidence="3" key="1">
    <citation type="journal article" date="2023" name="G3 (Bethesda)">
        <title>Whole genome assembly and annotation of the endangered Caribbean coral Acropora cervicornis.</title>
        <authorList>
            <person name="Selwyn J.D."/>
            <person name="Vollmer S.V."/>
        </authorList>
    </citation>
    <scope>NUCLEOTIDE SEQUENCE</scope>
    <source>
        <strain evidence="3">K2</strain>
    </source>
</reference>
<feature type="compositionally biased region" description="Polar residues" evidence="1">
    <location>
        <begin position="98"/>
        <end position="108"/>
    </location>
</feature>
<keyword evidence="2" id="KW-0472">Membrane</keyword>
<dbReference type="PANTHER" id="PTHR13659:SF5">
    <property type="entry name" value="PROTEIN FAM8A1"/>
    <property type="match status" value="1"/>
</dbReference>
<evidence type="ECO:0000256" key="2">
    <source>
        <dbReference type="SAM" id="Phobius"/>
    </source>
</evidence>
<dbReference type="InterPro" id="IPR039871">
    <property type="entry name" value="FAM8A1"/>
</dbReference>
<gene>
    <name evidence="3" type="ORF">P5673_017194</name>
</gene>
<dbReference type="PANTHER" id="PTHR13659">
    <property type="entry name" value="AUTOSOMAL HIGHLY CONSERVED PROTEIN"/>
    <property type="match status" value="1"/>
</dbReference>
<evidence type="ECO:0000256" key="1">
    <source>
        <dbReference type="SAM" id="MobiDB-lite"/>
    </source>
</evidence>
<feature type="transmembrane region" description="Helical" evidence="2">
    <location>
        <begin position="171"/>
        <end position="192"/>
    </location>
</feature>
<protein>
    <submittedName>
        <fullName evidence="3">Protein FAM8A1</fullName>
    </submittedName>
</protein>
<dbReference type="AlphaFoldDB" id="A0AAD9QFI2"/>
<name>A0AAD9QFI2_ACRCE</name>
<evidence type="ECO:0000313" key="3">
    <source>
        <dbReference type="EMBL" id="KAK2560214.1"/>
    </source>
</evidence>
<organism evidence="3 4">
    <name type="scientific">Acropora cervicornis</name>
    <name type="common">Staghorn coral</name>
    <dbReference type="NCBI Taxonomy" id="6130"/>
    <lineage>
        <taxon>Eukaryota</taxon>
        <taxon>Metazoa</taxon>
        <taxon>Cnidaria</taxon>
        <taxon>Anthozoa</taxon>
        <taxon>Hexacorallia</taxon>
        <taxon>Scleractinia</taxon>
        <taxon>Astrocoeniina</taxon>
        <taxon>Acroporidae</taxon>
        <taxon>Acropora</taxon>
    </lineage>
</organism>